<sequence>MLGRLEMDVDECISVYSELMKSVFKYKARRFPISLTGKTKSRFKSTKLEAAIKKAIIRHGSNETDLFNNGVARRCKVLESSNEIRFVCTIAHETKEIVRLRSYDLPGKPDIRATISEAALATSAATTLFDPVEIGARKFADGALGANNPAEEVEGEASDIWCPDTADLKPLVKCFISIGTGNPGKKPVNLKMFRFLSRTLVEIATETDNTEKRFIAKWRQHFDEKRYFRFNVDQGLQHIKLTEYKEQGAIEAATHGYLDHQAQGTLQPHSMAVLEKAQADKQDLKSKCDTWLRPPNMKLIHHNQIREKLRGTCDWIWSHPTFSAWNSTSMDPSASERRLLCIYGTHGCGKTVLASSVIESLKMKGNRVLFFAFSGADTSRQSLDDLARSLLAQLLQESVPDESFESMRGLMSHGQPLTFDLWTVFKKITISASGPVYWIIDGVDESKESSEEILNQVVDLLNAIKDARAILLGRTHVLKPIQQANHAIEITPNLIRSDIDSYINTEIDKSRVLKSPEIRDLASKTLHDGSQGMFLWVKLMIGDLCRPSSEAETIQRLHNLPRGLQKAYQHLFLQLVEDLDNLDLRFAKRLLAFVIAARRPLKLEELQYVQALASKSDSKMLHELPLEAYIIEDIVGKVLRTCGSCIKITDGVIFLSHISAKEFLTRPESEWSCDDERKISCLRIDLEESHSLFVSTCINYLEVGGYGFPLRDQDDIPRLYGVFPFLNYASKNLLYHINRAQKSSADTVDKFDQFTRSEAFLSWIEYFIVHIFIEDEFCGLEPNELTMWLENSEEEAVKNLGSHLRERFEDIIQNCDEGDRRLDQYRMLIDILTEFDSDESTGSLSNYQTTPFNLTIRQNSNDIHQTIPMITEAFKQSSMLTAPKQFDLLLRLQQQILRAKALTDPLEFLFRLILKNAKSAPVYALIIIGNFYKTVGQLEKALQVYQSALAKFEKLEAPIKYAVLHSIGHIFSKLDRFQESGESFRQAAEGRERIFGQNHAGTLLSLQRLGFALWKQSKYKEAEEILRQAVKGRQKILGLEHRKTIYSMAVLGDSLYDQENYSEAEEILRQVVKGRQKILGPESERTLNSMATLGCILYYQRKYPEAEEILRQVVKGQQKILGPESEHTLNSMATLGCILYNQRKYPEAEEIFQQLLNGRREILGPKHEETLLSMQILGKVFAENGKYGRAKELLEQAAKWQEETLGPSHDGTLRSMEWLAEVSRCLEESTDEEDPTDEEEPTDDGGAVFGVLGVGTIELSRLTDGRQSEVVHLD</sequence>
<dbReference type="InterPro" id="IPR016035">
    <property type="entry name" value="Acyl_Trfase/lysoPLipase"/>
</dbReference>
<evidence type="ECO:0000256" key="1">
    <source>
        <dbReference type="ARBA" id="ARBA00022737"/>
    </source>
</evidence>
<reference evidence="7 8" key="1">
    <citation type="journal article" date="2024" name="Front Chem Biol">
        <title>Unveiling the potential of Daldinia eschscholtzii MFLUCC 19-0629 through bioactivity and bioinformatics studies for enhanced sustainable agriculture production.</title>
        <authorList>
            <person name="Brooks S."/>
            <person name="Weaver J.A."/>
            <person name="Klomchit A."/>
            <person name="Alharthi S.A."/>
            <person name="Onlamun T."/>
            <person name="Nurani R."/>
            <person name="Vong T.K."/>
            <person name="Alberti F."/>
            <person name="Greco C."/>
        </authorList>
    </citation>
    <scope>NUCLEOTIDE SEQUENCE [LARGE SCALE GENOMIC DNA]</scope>
    <source>
        <strain evidence="7">MFLUCC 19-0629</strain>
    </source>
</reference>
<feature type="domain" description="PNPLA" evidence="5">
    <location>
        <begin position="7"/>
        <end position="152"/>
    </location>
</feature>
<dbReference type="SMART" id="SM00028">
    <property type="entry name" value="TPR"/>
    <property type="match status" value="7"/>
</dbReference>
<dbReference type="PROSITE" id="PS50005">
    <property type="entry name" value="TPR"/>
    <property type="match status" value="1"/>
</dbReference>
<dbReference type="Pfam" id="PF01734">
    <property type="entry name" value="Patatin"/>
    <property type="match status" value="1"/>
</dbReference>
<dbReference type="InterPro" id="IPR019734">
    <property type="entry name" value="TPR_rpt"/>
</dbReference>
<evidence type="ECO:0000256" key="3">
    <source>
        <dbReference type="PROSITE-ProRule" id="PRU00339"/>
    </source>
</evidence>
<feature type="region of interest" description="Disordered" evidence="4">
    <location>
        <begin position="1225"/>
        <end position="1248"/>
    </location>
</feature>
<keyword evidence="1" id="KW-0677">Repeat</keyword>
<proteinExistence type="predicted"/>
<dbReference type="EMBL" id="JBANMG010000002">
    <property type="protein sequence ID" value="KAK6956257.1"/>
    <property type="molecule type" value="Genomic_DNA"/>
</dbReference>
<evidence type="ECO:0000256" key="4">
    <source>
        <dbReference type="SAM" id="MobiDB-lite"/>
    </source>
</evidence>
<gene>
    <name evidence="7" type="ORF">Daesc_001531</name>
</gene>
<keyword evidence="8" id="KW-1185">Reference proteome</keyword>
<dbReference type="Proteomes" id="UP001369815">
    <property type="component" value="Unassembled WGS sequence"/>
</dbReference>
<feature type="domain" description="Nephrocystin 3-like N-terminal" evidence="6">
    <location>
        <begin position="311"/>
        <end position="463"/>
    </location>
</feature>
<dbReference type="InterPro" id="IPR027417">
    <property type="entry name" value="P-loop_NTPase"/>
</dbReference>
<dbReference type="SUPFAM" id="SSF52540">
    <property type="entry name" value="P-loop containing nucleoside triphosphate hydrolases"/>
    <property type="match status" value="1"/>
</dbReference>
<evidence type="ECO:0000256" key="2">
    <source>
        <dbReference type="ARBA" id="ARBA00023098"/>
    </source>
</evidence>
<comment type="caution">
    <text evidence="7">The sequence shown here is derived from an EMBL/GenBank/DDBJ whole genome shotgun (WGS) entry which is preliminary data.</text>
</comment>
<dbReference type="Gene3D" id="1.25.40.10">
    <property type="entry name" value="Tetratricopeptide repeat domain"/>
    <property type="match status" value="2"/>
</dbReference>
<dbReference type="SUPFAM" id="SSF48452">
    <property type="entry name" value="TPR-like"/>
    <property type="match status" value="2"/>
</dbReference>
<dbReference type="Gene3D" id="3.40.1090.10">
    <property type="entry name" value="Cytosolic phospholipase A2 catalytic domain"/>
    <property type="match status" value="1"/>
</dbReference>
<feature type="repeat" description="TPR" evidence="3">
    <location>
        <begin position="922"/>
        <end position="955"/>
    </location>
</feature>
<keyword evidence="2" id="KW-0443">Lipid metabolism</keyword>
<dbReference type="Pfam" id="PF24883">
    <property type="entry name" value="NPHP3_N"/>
    <property type="match status" value="1"/>
</dbReference>
<accession>A0AAX6MV26</accession>
<evidence type="ECO:0000259" key="6">
    <source>
        <dbReference type="Pfam" id="PF24883"/>
    </source>
</evidence>
<dbReference type="PANTHER" id="PTHR10039">
    <property type="entry name" value="AMELOGENIN"/>
    <property type="match status" value="1"/>
</dbReference>
<dbReference type="AlphaFoldDB" id="A0AAX6MV26"/>
<evidence type="ECO:0000313" key="7">
    <source>
        <dbReference type="EMBL" id="KAK6956257.1"/>
    </source>
</evidence>
<feature type="compositionally biased region" description="Acidic residues" evidence="4">
    <location>
        <begin position="1228"/>
        <end position="1243"/>
    </location>
</feature>
<evidence type="ECO:0000259" key="5">
    <source>
        <dbReference type="Pfam" id="PF01734"/>
    </source>
</evidence>
<dbReference type="GO" id="GO:0046486">
    <property type="term" value="P:glycerolipid metabolic process"/>
    <property type="evidence" value="ECO:0007669"/>
    <property type="project" value="UniProtKB-ARBA"/>
</dbReference>
<dbReference type="InterPro" id="IPR011990">
    <property type="entry name" value="TPR-like_helical_dom_sf"/>
</dbReference>
<dbReference type="Pfam" id="PF13424">
    <property type="entry name" value="TPR_12"/>
    <property type="match status" value="3"/>
</dbReference>
<protein>
    <submittedName>
        <fullName evidence="7">Uncharacterized protein</fullName>
    </submittedName>
</protein>
<dbReference type="InterPro" id="IPR056884">
    <property type="entry name" value="NPHP3-like_N"/>
</dbReference>
<dbReference type="SUPFAM" id="SSF52151">
    <property type="entry name" value="FabD/lysophospholipase-like"/>
    <property type="match status" value="1"/>
</dbReference>
<name>A0AAX6MV26_9PEZI</name>
<evidence type="ECO:0000313" key="8">
    <source>
        <dbReference type="Proteomes" id="UP001369815"/>
    </source>
</evidence>
<dbReference type="PANTHER" id="PTHR10039:SF14">
    <property type="entry name" value="NACHT DOMAIN-CONTAINING PROTEIN"/>
    <property type="match status" value="1"/>
</dbReference>
<dbReference type="InterPro" id="IPR002641">
    <property type="entry name" value="PNPLA_dom"/>
</dbReference>
<keyword evidence="3" id="KW-0802">TPR repeat</keyword>
<organism evidence="7 8">
    <name type="scientific">Daldinia eschscholtzii</name>
    <dbReference type="NCBI Taxonomy" id="292717"/>
    <lineage>
        <taxon>Eukaryota</taxon>
        <taxon>Fungi</taxon>
        <taxon>Dikarya</taxon>
        <taxon>Ascomycota</taxon>
        <taxon>Pezizomycotina</taxon>
        <taxon>Sordariomycetes</taxon>
        <taxon>Xylariomycetidae</taxon>
        <taxon>Xylariales</taxon>
        <taxon>Hypoxylaceae</taxon>
        <taxon>Daldinia</taxon>
    </lineage>
</organism>
<dbReference type="Gene3D" id="3.40.50.300">
    <property type="entry name" value="P-loop containing nucleotide triphosphate hydrolases"/>
    <property type="match status" value="1"/>
</dbReference>